<dbReference type="InterPro" id="IPR042095">
    <property type="entry name" value="SUMF_sf"/>
</dbReference>
<dbReference type="InterPro" id="IPR051043">
    <property type="entry name" value="Sulfatase_Mod_Factor_Kinase"/>
</dbReference>
<reference evidence="3 4" key="1">
    <citation type="submission" date="2023-07" db="EMBL/GenBank/DDBJ databases">
        <title>Genomic Encyclopedia of Type Strains, Phase IV (KMG-IV): sequencing the most valuable type-strain genomes for metagenomic binning, comparative biology and taxonomic classification.</title>
        <authorList>
            <person name="Goeker M."/>
        </authorList>
    </citation>
    <scope>NUCLEOTIDE SEQUENCE [LARGE SCALE GENOMIC DNA]</scope>
    <source>
        <strain evidence="3 4">DSM 19619</strain>
    </source>
</reference>
<dbReference type="InterPro" id="IPR005532">
    <property type="entry name" value="SUMF_dom"/>
</dbReference>
<dbReference type="Proteomes" id="UP001242480">
    <property type="component" value="Unassembled WGS sequence"/>
</dbReference>
<evidence type="ECO:0000256" key="1">
    <source>
        <dbReference type="SAM" id="SignalP"/>
    </source>
</evidence>
<evidence type="ECO:0000313" key="4">
    <source>
        <dbReference type="Proteomes" id="UP001242480"/>
    </source>
</evidence>
<keyword evidence="1" id="KW-0732">Signal</keyword>
<feature type="domain" description="Sulfatase-modifying factor enzyme-like" evidence="2">
    <location>
        <begin position="45"/>
        <end position="237"/>
    </location>
</feature>
<accession>A0ABU0J051</accession>
<proteinExistence type="predicted"/>
<name>A0ABU0J051_9HYPH</name>
<dbReference type="EMBL" id="JAUSVX010000001">
    <property type="protein sequence ID" value="MDQ0467649.1"/>
    <property type="molecule type" value="Genomic_DNA"/>
</dbReference>
<dbReference type="Pfam" id="PF03781">
    <property type="entry name" value="FGE-sulfatase"/>
    <property type="match status" value="1"/>
</dbReference>
<dbReference type="PANTHER" id="PTHR23150:SF19">
    <property type="entry name" value="FORMYLGLYCINE-GENERATING ENZYME"/>
    <property type="match status" value="1"/>
</dbReference>
<protein>
    <submittedName>
        <fullName evidence="3">Formylglycine-generating enzyme required for sulfatase activity</fullName>
    </submittedName>
</protein>
<gene>
    <name evidence="3" type="ORF">QO011_000644</name>
</gene>
<organism evidence="3 4">
    <name type="scientific">Labrys wisconsinensis</name>
    <dbReference type="NCBI Taxonomy" id="425677"/>
    <lineage>
        <taxon>Bacteria</taxon>
        <taxon>Pseudomonadati</taxon>
        <taxon>Pseudomonadota</taxon>
        <taxon>Alphaproteobacteria</taxon>
        <taxon>Hyphomicrobiales</taxon>
        <taxon>Xanthobacteraceae</taxon>
        <taxon>Labrys</taxon>
    </lineage>
</organism>
<keyword evidence="4" id="KW-1185">Reference proteome</keyword>
<evidence type="ECO:0000259" key="2">
    <source>
        <dbReference type="Pfam" id="PF03781"/>
    </source>
</evidence>
<feature type="chain" id="PRO_5047374973" evidence="1">
    <location>
        <begin position="23"/>
        <end position="240"/>
    </location>
</feature>
<dbReference type="RefSeq" id="WP_307267574.1">
    <property type="nucleotide sequence ID" value="NZ_JAUSVX010000001.1"/>
</dbReference>
<dbReference type="SUPFAM" id="SSF56436">
    <property type="entry name" value="C-type lectin-like"/>
    <property type="match status" value="1"/>
</dbReference>
<evidence type="ECO:0000313" key="3">
    <source>
        <dbReference type="EMBL" id="MDQ0467649.1"/>
    </source>
</evidence>
<comment type="caution">
    <text evidence="3">The sequence shown here is derived from an EMBL/GenBank/DDBJ whole genome shotgun (WGS) entry which is preliminary data.</text>
</comment>
<dbReference type="Gene3D" id="3.90.1580.10">
    <property type="entry name" value="paralog of FGE (formylglycine-generating enzyme)"/>
    <property type="match status" value="1"/>
</dbReference>
<dbReference type="PANTHER" id="PTHR23150">
    <property type="entry name" value="SULFATASE MODIFYING FACTOR 1, 2"/>
    <property type="match status" value="1"/>
</dbReference>
<feature type="signal peptide" evidence="1">
    <location>
        <begin position="1"/>
        <end position="22"/>
    </location>
</feature>
<dbReference type="InterPro" id="IPR016187">
    <property type="entry name" value="CTDL_fold"/>
</dbReference>
<sequence>MRRLLLLLLVLTAVGTGGRAGAEDAAKLLLPQAPLILFQDCPDCPQMVRLPSGLAMSRTHVTRAEFARFATETGFSQSGWGCVWQQPGIPQGDKHPVICVSWDDAQKFVAWLSKKAGHPYRLPTAEEMRYAALAGETTPYWWGQDIGRGRAACNGCSPGKPPQGTAPAGSFAANAFGVLDAVGNAWEWTASCHDQSCADRVLVGGSWANAPADLRAGHEIWNDPSIRSTTYGLRVVRDVE</sequence>